<keyword evidence="2" id="KW-0812">Transmembrane</keyword>
<dbReference type="RefSeq" id="XP_014568642.1">
    <property type="nucleotide sequence ID" value="XM_014713156.1"/>
</dbReference>
<comment type="caution">
    <text evidence="3">The sequence shown here is derived from an EMBL/GenBank/DDBJ whole genome shotgun (WGS) entry which is preliminary data.</text>
</comment>
<feature type="region of interest" description="Disordered" evidence="1">
    <location>
        <begin position="442"/>
        <end position="480"/>
    </location>
</feature>
<feature type="compositionally biased region" description="Polar residues" evidence="1">
    <location>
        <begin position="183"/>
        <end position="209"/>
    </location>
</feature>
<name>G7E9T9_MIXOS</name>
<feature type="compositionally biased region" description="Basic and acidic residues" evidence="1">
    <location>
        <begin position="419"/>
        <end position="436"/>
    </location>
</feature>
<evidence type="ECO:0000256" key="2">
    <source>
        <dbReference type="SAM" id="Phobius"/>
    </source>
</evidence>
<proteinExistence type="predicted"/>
<keyword evidence="4" id="KW-1185">Reference proteome</keyword>
<feature type="region of interest" description="Disordered" evidence="1">
    <location>
        <begin position="583"/>
        <end position="651"/>
    </location>
</feature>
<feature type="compositionally biased region" description="Polar residues" evidence="1">
    <location>
        <begin position="8"/>
        <end position="18"/>
    </location>
</feature>
<dbReference type="Proteomes" id="UP000009131">
    <property type="component" value="Unassembled WGS sequence"/>
</dbReference>
<feature type="compositionally biased region" description="Acidic residues" evidence="1">
    <location>
        <begin position="551"/>
        <end position="569"/>
    </location>
</feature>
<reference evidence="3 4" key="2">
    <citation type="journal article" date="2012" name="Open Biol.">
        <title>Characteristics of nucleosomes and linker DNA regions on the genome of the basidiomycete Mixia osmundae revealed by mono- and dinucleosome mapping.</title>
        <authorList>
            <person name="Nishida H."/>
            <person name="Kondo S."/>
            <person name="Matsumoto T."/>
            <person name="Suzuki Y."/>
            <person name="Yoshikawa H."/>
            <person name="Taylor T.D."/>
            <person name="Sugiyama J."/>
        </authorList>
    </citation>
    <scope>NUCLEOTIDE SEQUENCE [LARGE SCALE GENOMIC DNA]</scope>
    <source>
        <strain evidence="4">CBS 9802 / IAM 14324 / JCM 22182 / KY 12970</strain>
    </source>
</reference>
<evidence type="ECO:0000313" key="3">
    <source>
        <dbReference type="EMBL" id="GAA99408.1"/>
    </source>
</evidence>
<dbReference type="EMBL" id="BABT02000220">
    <property type="protein sequence ID" value="GAA99408.1"/>
    <property type="molecule type" value="Genomic_DNA"/>
</dbReference>
<feature type="compositionally biased region" description="Polar residues" evidence="1">
    <location>
        <begin position="33"/>
        <end position="42"/>
    </location>
</feature>
<accession>G7E9T9</accession>
<sequence length="765" mass="82100">MSLHEASTMPNGLTSGRNGQPPVLRSSSSSSSGTLSVLGASNSGSRSPGSRSSSPSHDAALNAFRYPLRAQKSNLASAPLSRDSSGDSHYSSMSAGMSPSTSTNSIHHAQQQSSSGAYSNSVSTGSVRNATYDMAPNGGSAQFFHNRKTSLRLANSGMGGASPELATAAAYSPTAGHSDHSQNYKGASSDDIGSTSPAIGVSTATSSVISPPRTRRMPSIHEDDTAFFSTPSSRASSRAGSVAPSRSSSPQPSHRRMRSSPTSPVLSAPGSPSLLAKVGRLSSFGKSDAPMLPKHTHRTSPSLSYPAYAGSSVPGTWSGPTGFLRMLWYNSRRSKFVDHSMNLVFALCLLIFVLALSGIGFDSNPKPRPNKTHAEELLARKASGAIAYPRQPLADVQLPPGVQEQLEQGAQVNAAALARAERQERERQHQIRMEQRRAERLARLQGKLPPLGESDHSEDRREQDKVTPRLPPNLAAAPEEPHDLVMDTGEEEEFDLDGQQWDEYDEESTKQAEPVINAPLAAGGKGKILRAVQKPEEEDISESAHALHEADEIDTFGESDDEDDGEEEAAALNRAHQEAVAAGVIARATDDSSIEPELLRDSPKDAILDDKHADHEHHPDQSNIFKDAAERAAEEQSAFEGDTELPHLHNDANVALSDDEADETDELDTLDELDHAGEADGKREVVYNDFEGELGGEHVSTENLAIDEDDGELPAWAVDALAEHAALKADAPAYDHDEMTRYEAAMRLRQRQREEKLFGSAKQLS</sequence>
<gene>
    <name evidence="3" type="primary">Mo06106</name>
    <name evidence="3" type="ORF">E5Q_06106</name>
</gene>
<feature type="region of interest" description="Disordered" evidence="1">
    <location>
        <begin position="170"/>
        <end position="272"/>
    </location>
</feature>
<feature type="transmembrane region" description="Helical" evidence="2">
    <location>
        <begin position="341"/>
        <end position="361"/>
    </location>
</feature>
<feature type="compositionally biased region" description="Basic and acidic residues" evidence="1">
    <location>
        <begin position="453"/>
        <end position="467"/>
    </location>
</feature>
<feature type="region of interest" description="Disordered" evidence="1">
    <location>
        <begin position="534"/>
        <end position="571"/>
    </location>
</feature>
<evidence type="ECO:0000313" key="4">
    <source>
        <dbReference type="Proteomes" id="UP000009131"/>
    </source>
</evidence>
<organism evidence="3 4">
    <name type="scientific">Mixia osmundae (strain CBS 9802 / IAM 14324 / JCM 22182 / KY 12970)</name>
    <dbReference type="NCBI Taxonomy" id="764103"/>
    <lineage>
        <taxon>Eukaryota</taxon>
        <taxon>Fungi</taxon>
        <taxon>Dikarya</taxon>
        <taxon>Basidiomycota</taxon>
        <taxon>Pucciniomycotina</taxon>
        <taxon>Mixiomycetes</taxon>
        <taxon>Mixiales</taxon>
        <taxon>Mixiaceae</taxon>
        <taxon>Mixia</taxon>
    </lineage>
</organism>
<keyword evidence="2" id="KW-0472">Membrane</keyword>
<evidence type="ECO:0000256" key="1">
    <source>
        <dbReference type="SAM" id="MobiDB-lite"/>
    </source>
</evidence>
<dbReference type="AlphaFoldDB" id="G7E9T9"/>
<feature type="compositionally biased region" description="Low complexity" evidence="1">
    <location>
        <begin position="43"/>
        <end position="56"/>
    </location>
</feature>
<protein>
    <submittedName>
        <fullName evidence="3">Uncharacterized protein</fullName>
    </submittedName>
</protein>
<feature type="compositionally biased region" description="Polar residues" evidence="1">
    <location>
        <begin position="103"/>
        <end position="124"/>
    </location>
</feature>
<feature type="compositionally biased region" description="Low complexity" evidence="1">
    <location>
        <begin position="229"/>
        <end position="252"/>
    </location>
</feature>
<dbReference type="InParanoid" id="G7E9T9"/>
<reference evidence="3 4" key="1">
    <citation type="journal article" date="2011" name="J. Gen. Appl. Microbiol.">
        <title>Draft genome sequencing of the enigmatic basidiomycete Mixia osmundae.</title>
        <authorList>
            <person name="Nishida H."/>
            <person name="Nagatsuka Y."/>
            <person name="Sugiyama J."/>
        </authorList>
    </citation>
    <scope>NUCLEOTIDE SEQUENCE [LARGE SCALE GENOMIC DNA]</scope>
    <source>
        <strain evidence="4">CBS 9802 / IAM 14324 / JCM 22182 / KY 12970</strain>
    </source>
</reference>
<feature type="compositionally biased region" description="Low complexity" evidence="1">
    <location>
        <begin position="81"/>
        <end position="102"/>
    </location>
</feature>
<feature type="region of interest" description="Disordered" evidence="1">
    <location>
        <begin position="417"/>
        <end position="436"/>
    </location>
</feature>
<dbReference type="HOGENOM" id="CLU_364888_0_0_1"/>
<feature type="compositionally biased region" description="Basic and acidic residues" evidence="1">
    <location>
        <begin position="597"/>
        <end position="620"/>
    </location>
</feature>
<feature type="region of interest" description="Disordered" evidence="1">
    <location>
        <begin position="1"/>
        <end position="124"/>
    </location>
</feature>
<keyword evidence="2" id="KW-1133">Transmembrane helix</keyword>